<feature type="region of interest" description="Disordered" evidence="1">
    <location>
        <begin position="1"/>
        <end position="21"/>
    </location>
</feature>
<evidence type="ECO:0000256" key="1">
    <source>
        <dbReference type="SAM" id="MobiDB-lite"/>
    </source>
</evidence>
<dbReference type="Proteomes" id="UP000325177">
    <property type="component" value="Chromosome"/>
</dbReference>
<gene>
    <name evidence="2" type="ORF">F2A31_03040</name>
</gene>
<dbReference type="AlphaFoldDB" id="A0A5P1UP89"/>
<keyword evidence="3" id="KW-1185">Reference proteome</keyword>
<protein>
    <submittedName>
        <fullName evidence="2">Uncharacterized protein</fullName>
    </submittedName>
</protein>
<reference evidence="2 3" key="1">
    <citation type="submission" date="2019-09" db="EMBL/GenBank/DDBJ databases">
        <title>Acinetobacter sp. C16S1 isolated from saline soil.</title>
        <authorList>
            <person name="Xu L."/>
            <person name="Sun J.-Q."/>
        </authorList>
    </citation>
    <scope>NUCLEOTIDE SEQUENCE [LARGE SCALE GENOMIC DNA]</scope>
    <source>
        <strain evidence="2 3">C16S1</strain>
    </source>
</reference>
<dbReference type="RefSeq" id="WP_150025111.1">
    <property type="nucleotide sequence ID" value="NZ_CP043909.1"/>
</dbReference>
<dbReference type="KEGG" id="asue:F2A31_03040"/>
<dbReference type="EMBL" id="CP043909">
    <property type="protein sequence ID" value="QER38729.1"/>
    <property type="molecule type" value="Genomic_DNA"/>
</dbReference>
<sequence length="264" mass="29797">MGIPPRQISNARTSSEENNTHHIRITRKKQLFLLFYTTDNHRGDDLMYFSAKTRRFNIQNSSWYKKDEHLVFNIPIQDMAEIIATVTSSIHRRGGVGKVEIKEISIFSHAWYDGPTGSAPCTVDPVSEKQMGLYGWSNIDAKWAPKARFVMFGCNTASDNKGARVFAKDISECENFKGVEVWGQAGPAKPSFYPDRRDSSVLRNMGTGWSVNHTYMVASKRGDGLAATRGIPMVSPPALPMKKFMNGILLERAFQSQFNDHREN</sequence>
<evidence type="ECO:0000313" key="3">
    <source>
        <dbReference type="Proteomes" id="UP000325177"/>
    </source>
</evidence>
<evidence type="ECO:0000313" key="2">
    <source>
        <dbReference type="EMBL" id="QER38729.1"/>
    </source>
</evidence>
<name>A0A5P1UP89_9GAMM</name>
<accession>A0A5P1UP89</accession>
<proteinExistence type="predicted"/>
<organism evidence="2 3">
    <name type="scientific">Acinetobacter suaedae</name>
    <dbReference type="NCBI Taxonomy" id="2609668"/>
    <lineage>
        <taxon>Bacteria</taxon>
        <taxon>Pseudomonadati</taxon>
        <taxon>Pseudomonadota</taxon>
        <taxon>Gammaproteobacteria</taxon>
        <taxon>Moraxellales</taxon>
        <taxon>Moraxellaceae</taxon>
        <taxon>Acinetobacter</taxon>
    </lineage>
</organism>